<keyword evidence="6" id="KW-0975">Bacterial flagellum</keyword>
<reference evidence="9 10" key="1">
    <citation type="submission" date="2016-10" db="EMBL/GenBank/DDBJ databases">
        <authorList>
            <person name="de Groot N.N."/>
        </authorList>
    </citation>
    <scope>NUCLEOTIDE SEQUENCE [LARGE SCALE GENOMIC DNA]</scope>
    <source>
        <strain evidence="9 10">DSM 24677</strain>
    </source>
</reference>
<dbReference type="GO" id="GO:0009424">
    <property type="term" value="C:bacterial-type flagellum hook"/>
    <property type="evidence" value="ECO:0007669"/>
    <property type="project" value="InterPro"/>
</dbReference>
<keyword evidence="9" id="KW-0282">Flagellum</keyword>
<evidence type="ECO:0000256" key="4">
    <source>
        <dbReference type="ARBA" id="ARBA00016244"/>
    </source>
</evidence>
<evidence type="ECO:0000259" key="7">
    <source>
        <dbReference type="Pfam" id="PF06429"/>
    </source>
</evidence>
<evidence type="ECO:0000259" key="8">
    <source>
        <dbReference type="Pfam" id="PF22638"/>
    </source>
</evidence>
<evidence type="ECO:0000256" key="3">
    <source>
        <dbReference type="ARBA" id="ARBA00009677"/>
    </source>
</evidence>
<dbReference type="Pfam" id="PF22638">
    <property type="entry name" value="FlgK_D1"/>
    <property type="match status" value="1"/>
</dbReference>
<comment type="similarity">
    <text evidence="3">Belongs to the flagella basal body rod proteins family.</text>
</comment>
<proteinExistence type="inferred from homology"/>
<comment type="subcellular location">
    <subcellularLocation>
        <location evidence="1">Bacterial flagellum</location>
    </subcellularLocation>
    <subcellularLocation>
        <location evidence="2">Secreted</location>
    </subcellularLocation>
</comment>
<keyword evidence="9" id="KW-0969">Cilium</keyword>
<dbReference type="OrthoDB" id="7181295at2"/>
<dbReference type="InterPro" id="IPR010930">
    <property type="entry name" value="Flg_bb/hook_C_dom"/>
</dbReference>
<dbReference type="PANTHER" id="PTHR30033">
    <property type="entry name" value="FLAGELLAR HOOK-ASSOCIATED PROTEIN 1"/>
    <property type="match status" value="1"/>
</dbReference>
<dbReference type="EMBL" id="FNPR01000007">
    <property type="protein sequence ID" value="SDY86579.1"/>
    <property type="molecule type" value="Genomic_DNA"/>
</dbReference>
<dbReference type="SUPFAM" id="SSF64518">
    <property type="entry name" value="Phase 1 flagellin"/>
    <property type="match status" value="1"/>
</dbReference>
<dbReference type="GO" id="GO:0044780">
    <property type="term" value="P:bacterial-type flagellum assembly"/>
    <property type="evidence" value="ECO:0007669"/>
    <property type="project" value="InterPro"/>
</dbReference>
<evidence type="ECO:0000313" key="10">
    <source>
        <dbReference type="Proteomes" id="UP000199026"/>
    </source>
</evidence>
<accession>A0A1H3NEG4</accession>
<evidence type="ECO:0000313" key="9">
    <source>
        <dbReference type="EMBL" id="SDY86579.1"/>
    </source>
</evidence>
<feature type="domain" description="Flagellar hook-associated protein FlgK helical" evidence="8">
    <location>
        <begin position="88"/>
        <end position="311"/>
    </location>
</feature>
<dbReference type="AlphaFoldDB" id="A0A1H3NEG4"/>
<gene>
    <name evidence="9" type="ORF">SAMN05444486_10711</name>
</gene>
<dbReference type="STRING" id="576131.SAMN05444486_10711"/>
<evidence type="ECO:0000256" key="5">
    <source>
        <dbReference type="ARBA" id="ARBA00022525"/>
    </source>
</evidence>
<evidence type="ECO:0000256" key="6">
    <source>
        <dbReference type="ARBA" id="ARBA00023143"/>
    </source>
</evidence>
<dbReference type="GO" id="GO:0005576">
    <property type="term" value="C:extracellular region"/>
    <property type="evidence" value="ECO:0007669"/>
    <property type="project" value="UniProtKB-SubCell"/>
</dbReference>
<sequence length="485" mass="50688">MSLTGALSNAISGLTAATRSAQVVSSNMANSMTEGYGRRDVELQSQDTRGGGVSVVATVRHREPALVAEMRDANADRSAQSSVAGFHSKLEQLVGTPDSASSLTSRLASFEASLVSAASRPDLSGRLDQVVREANSITRSLNTASQGIQDMRVSADRSIQTAVSALNTKLVQVQELNVQIAGGSAAKRDVSALFDHREALIGEIAELVPVKEMRRPNQGVALYTQGGALLLDGNAAELAFTNANTIVPHMTQAGGLLSGITINGVDVSVDPEHGPLRGGQLGAFFEIRDDLAVGAQAELDAVARDLSERMQDAGLDPTTPTGAAGLFTDAGVYVEAANEVGLASRISVNAVVDPDRGGESWRLRDGLGAAVRGPVGNAELLQSFSSALSSTRSYASGGFAGQIAAASDLASLVTEKFGSQRLGAEQKLTFAAVRATEAEQFLMEDGVDTDRELQRLMLIEQAYAANARVLQTVDDMMNALMGALR</sequence>
<organism evidence="9 10">
    <name type="scientific">Lentibacter algarum</name>
    <dbReference type="NCBI Taxonomy" id="576131"/>
    <lineage>
        <taxon>Bacteria</taxon>
        <taxon>Pseudomonadati</taxon>
        <taxon>Pseudomonadota</taxon>
        <taxon>Alphaproteobacteria</taxon>
        <taxon>Rhodobacterales</taxon>
        <taxon>Roseobacteraceae</taxon>
        <taxon>Lentibacter</taxon>
    </lineage>
</organism>
<dbReference type="NCBIfam" id="TIGR02492">
    <property type="entry name" value="flgK_ends"/>
    <property type="match status" value="1"/>
</dbReference>
<dbReference type="Proteomes" id="UP000199026">
    <property type="component" value="Unassembled WGS sequence"/>
</dbReference>
<keyword evidence="9" id="KW-0966">Cell projection</keyword>
<dbReference type="InterPro" id="IPR053927">
    <property type="entry name" value="FlgK_helical"/>
</dbReference>
<evidence type="ECO:0000256" key="2">
    <source>
        <dbReference type="ARBA" id="ARBA00004613"/>
    </source>
</evidence>
<feature type="domain" description="Flagellar basal-body/hook protein C-terminal" evidence="7">
    <location>
        <begin position="441"/>
        <end position="481"/>
    </location>
</feature>
<dbReference type="Pfam" id="PF06429">
    <property type="entry name" value="Flg_bbr_C"/>
    <property type="match status" value="1"/>
</dbReference>
<dbReference type="RefSeq" id="WP_089894380.1">
    <property type="nucleotide sequence ID" value="NZ_CANMFH010000010.1"/>
</dbReference>
<keyword evidence="10" id="KW-1185">Reference proteome</keyword>
<dbReference type="PANTHER" id="PTHR30033:SF1">
    <property type="entry name" value="FLAGELLAR HOOK-ASSOCIATED PROTEIN 1"/>
    <property type="match status" value="1"/>
</dbReference>
<evidence type="ECO:0000256" key="1">
    <source>
        <dbReference type="ARBA" id="ARBA00004365"/>
    </source>
</evidence>
<keyword evidence="5" id="KW-0964">Secreted</keyword>
<dbReference type="GeneID" id="78125874"/>
<dbReference type="GO" id="GO:0005198">
    <property type="term" value="F:structural molecule activity"/>
    <property type="evidence" value="ECO:0007669"/>
    <property type="project" value="InterPro"/>
</dbReference>
<dbReference type="InterPro" id="IPR002371">
    <property type="entry name" value="FlgK"/>
</dbReference>
<name>A0A1H3NEG4_9RHOB</name>
<protein>
    <recommendedName>
        <fullName evidence="4">Flagellar hook-associated protein 1</fullName>
    </recommendedName>
</protein>